<keyword evidence="2 4" id="KW-0496">Mitochondrion</keyword>
<feature type="region of interest" description="Disordered" evidence="5">
    <location>
        <begin position="166"/>
        <end position="245"/>
    </location>
</feature>
<dbReference type="GO" id="GO:0005759">
    <property type="term" value="C:mitochondrial matrix"/>
    <property type="evidence" value="ECO:0007669"/>
    <property type="project" value="UniProtKB-SubCell"/>
</dbReference>
<comment type="similarity">
    <text evidence="4">Belongs to the SDHAF2 family.</text>
</comment>
<dbReference type="InterPro" id="IPR028882">
    <property type="entry name" value="SDHAF2"/>
</dbReference>
<evidence type="ECO:0000256" key="4">
    <source>
        <dbReference type="HAMAP-Rule" id="MF_03057"/>
    </source>
</evidence>
<proteinExistence type="inferred from homology"/>
<keyword evidence="7" id="KW-1185">Reference proteome</keyword>
<dbReference type="VEuPathDB" id="FungiDB:TAPDE_004697"/>
<dbReference type="PANTHER" id="PTHR12469:SF2">
    <property type="entry name" value="SUCCINATE DEHYDROGENASE ASSEMBLY FACTOR 2, MITOCHONDRIAL"/>
    <property type="match status" value="1"/>
</dbReference>
<dbReference type="GO" id="GO:0034553">
    <property type="term" value="P:mitochondrial respiratory chain complex II assembly"/>
    <property type="evidence" value="ECO:0007669"/>
    <property type="project" value="TreeGrafter"/>
</dbReference>
<evidence type="ECO:0000313" key="7">
    <source>
        <dbReference type="Proteomes" id="UP000013776"/>
    </source>
</evidence>
<dbReference type="AlphaFoldDB" id="R4XF42"/>
<reference evidence="6 7" key="1">
    <citation type="journal article" date="2013" name="MBio">
        <title>Genome sequencing of the plant pathogen Taphrina deformans, the causal agent of peach leaf curl.</title>
        <authorList>
            <person name="Cisse O.H."/>
            <person name="Almeida J.M.G.C.F."/>
            <person name="Fonseca A."/>
            <person name="Kumar A.A."/>
            <person name="Salojaervi J."/>
            <person name="Overmyer K."/>
            <person name="Hauser P.M."/>
            <person name="Pagni M."/>
        </authorList>
    </citation>
    <scope>NUCLEOTIDE SEQUENCE [LARGE SCALE GENOMIC DNA]</scope>
    <source>
        <strain evidence="7">PYCC 5710 / ATCC 11124 / CBS 356.35 / IMI 108563 / JCM 9778 / NBRC 8474</strain>
    </source>
</reference>
<comment type="subunit">
    <text evidence="4">Interacts with the flavoprotein subunit within the SDH catalytic dimer.</text>
</comment>
<evidence type="ECO:0000256" key="1">
    <source>
        <dbReference type="ARBA" id="ARBA00004305"/>
    </source>
</evidence>
<dbReference type="EMBL" id="CAHR02000216">
    <property type="protein sequence ID" value="CCG84263.1"/>
    <property type="molecule type" value="Genomic_DNA"/>
</dbReference>
<dbReference type="Gene3D" id="1.10.150.250">
    <property type="entry name" value="Flavinator of succinate dehydrogenase"/>
    <property type="match status" value="1"/>
</dbReference>
<dbReference type="STRING" id="1097556.R4XF42"/>
<gene>
    <name evidence="6" type="ORF">TAPDE_004697</name>
</gene>
<dbReference type="HAMAP" id="MF_03057">
    <property type="entry name" value="SDHAF2"/>
    <property type="match status" value="1"/>
</dbReference>
<organism evidence="6 7">
    <name type="scientific">Taphrina deformans (strain PYCC 5710 / ATCC 11124 / CBS 356.35 / IMI 108563 / JCM 9778 / NBRC 8474)</name>
    <name type="common">Peach leaf curl fungus</name>
    <name type="synonym">Lalaria deformans</name>
    <dbReference type="NCBI Taxonomy" id="1097556"/>
    <lineage>
        <taxon>Eukaryota</taxon>
        <taxon>Fungi</taxon>
        <taxon>Dikarya</taxon>
        <taxon>Ascomycota</taxon>
        <taxon>Taphrinomycotina</taxon>
        <taxon>Taphrinomycetes</taxon>
        <taxon>Taphrinales</taxon>
        <taxon>Taphrinaceae</taxon>
        <taxon>Taphrina</taxon>
    </lineage>
</organism>
<dbReference type="eggNOG" id="KOG3326">
    <property type="taxonomic scope" value="Eukaryota"/>
</dbReference>
<dbReference type="FunFam" id="1.10.150.250:FF:000002">
    <property type="entry name" value="Succinate dehydrogenase assembly factor 2, mitochondrial"/>
    <property type="match status" value="1"/>
</dbReference>
<evidence type="ECO:0000256" key="3">
    <source>
        <dbReference type="ARBA" id="ARBA00023186"/>
    </source>
</evidence>
<name>R4XF42_TAPDE</name>
<comment type="function">
    <text evidence="4">Plays an essential role in the assembly of succinate dehydrogenase (SDH), an enzyme complex (also referred to as respiratory complex II) that is a component of both the tricarboxylic acid (TCA) cycle and the mitochondrial electron transport chain, and which couples the oxidation of succinate to fumarate with the reduction of ubiquinone (coenzyme Q) to ubiquinol. Required for flavinylation (covalent attachment of FAD) of the flavoprotein subunit of the SDH catalytic dimer.</text>
</comment>
<dbReference type="PANTHER" id="PTHR12469">
    <property type="entry name" value="PROTEIN EMI5 HOMOLOG, MITOCHONDRIAL"/>
    <property type="match status" value="1"/>
</dbReference>
<dbReference type="SUPFAM" id="SSF109910">
    <property type="entry name" value="YgfY-like"/>
    <property type="match status" value="1"/>
</dbReference>
<evidence type="ECO:0000256" key="5">
    <source>
        <dbReference type="SAM" id="MobiDB-lite"/>
    </source>
</evidence>
<evidence type="ECO:0000313" key="6">
    <source>
        <dbReference type="EMBL" id="CCG84263.1"/>
    </source>
</evidence>
<sequence length="245" mass="27891">MFKSLRLVQRSARPLRTFSSARPSYASAAPQDPAGVFHKQDFTAQDPYPLHGRTNPVTMVDEGSVAMGEDLKPHAPIDRSHEVIETKRARLLWQSRKRGILETDLLLSTFAAKQLERMSMDELILYDQLLDEPDWEIYYYATSKKQPPEKFRGSRLIEDLIQHVKNEEKETRRMPSLKDQSANYRADRATDSIRTKQSMKSDEEPTSKSEEPQGDTGEAKVPADRKDGLKEKLKGEDSDPSVIAS</sequence>
<dbReference type="GO" id="GO:0006121">
    <property type="term" value="P:mitochondrial electron transport, succinate to ubiquinone"/>
    <property type="evidence" value="ECO:0007669"/>
    <property type="project" value="UniProtKB-UniRule"/>
</dbReference>
<protein>
    <recommendedName>
        <fullName evidence="4">Succinate dehydrogenase assembly factor 2, mitochondrial</fullName>
        <shortName evidence="4">SDH assembly factor 2</shortName>
        <shortName evidence="4">SDHAF2</shortName>
    </recommendedName>
</protein>
<evidence type="ECO:0000256" key="2">
    <source>
        <dbReference type="ARBA" id="ARBA00023128"/>
    </source>
</evidence>
<keyword evidence="3 4" id="KW-0143">Chaperone</keyword>
<dbReference type="InterPro" id="IPR005631">
    <property type="entry name" value="SDH"/>
</dbReference>
<dbReference type="GO" id="GO:0006099">
    <property type="term" value="P:tricarboxylic acid cycle"/>
    <property type="evidence" value="ECO:0007669"/>
    <property type="project" value="TreeGrafter"/>
</dbReference>
<dbReference type="Proteomes" id="UP000013776">
    <property type="component" value="Unassembled WGS sequence"/>
</dbReference>
<accession>R4XF42</accession>
<comment type="subcellular location">
    <subcellularLocation>
        <location evidence="1 4">Mitochondrion matrix</location>
    </subcellularLocation>
</comment>
<dbReference type="InterPro" id="IPR036714">
    <property type="entry name" value="SDH_sf"/>
</dbReference>
<feature type="compositionally biased region" description="Basic and acidic residues" evidence="5">
    <location>
        <begin position="185"/>
        <end position="237"/>
    </location>
</feature>
<dbReference type="Pfam" id="PF03937">
    <property type="entry name" value="Sdh5"/>
    <property type="match status" value="1"/>
</dbReference>
<dbReference type="OrthoDB" id="284292at2759"/>
<comment type="caution">
    <text evidence="6">The sequence shown here is derived from an EMBL/GenBank/DDBJ whole genome shotgun (WGS) entry which is preliminary data.</text>
</comment>